<keyword evidence="6" id="KW-0508">mRNA splicing</keyword>
<proteinExistence type="inferred from homology"/>
<keyword evidence="13" id="KW-1185">Reference proteome</keyword>
<dbReference type="SUPFAM" id="SSF46689">
    <property type="entry name" value="Homeodomain-like"/>
    <property type="match status" value="1"/>
</dbReference>
<dbReference type="STRING" id="357750.A0A2S6CCS6"/>
<dbReference type="PANTHER" id="PTHR45885">
    <property type="entry name" value="CELL DIVISION CYCLE 5-LIKE PROTEIN"/>
    <property type="match status" value="1"/>
</dbReference>
<dbReference type="OrthoDB" id="1410009at2759"/>
<evidence type="ECO:0000313" key="13">
    <source>
        <dbReference type="Proteomes" id="UP000237631"/>
    </source>
</evidence>
<accession>A0A2S6CCS6</accession>
<evidence type="ECO:0000313" key="12">
    <source>
        <dbReference type="EMBL" id="PPJ57519.1"/>
    </source>
</evidence>
<evidence type="ECO:0000256" key="7">
    <source>
        <dbReference type="ARBA" id="ARBA00023242"/>
    </source>
</evidence>
<evidence type="ECO:0000259" key="10">
    <source>
        <dbReference type="PROSITE" id="PS50090"/>
    </source>
</evidence>
<feature type="domain" description="Myb-like" evidence="10">
    <location>
        <begin position="53"/>
        <end position="102"/>
    </location>
</feature>
<dbReference type="GO" id="GO:0000398">
    <property type="term" value="P:mRNA splicing, via spliceosome"/>
    <property type="evidence" value="ECO:0007669"/>
    <property type="project" value="InterPro"/>
</dbReference>
<feature type="region of interest" description="Disordered" evidence="9">
    <location>
        <begin position="354"/>
        <end position="373"/>
    </location>
</feature>
<evidence type="ECO:0000256" key="9">
    <source>
        <dbReference type="SAM" id="MobiDB-lite"/>
    </source>
</evidence>
<dbReference type="GO" id="GO:0003677">
    <property type="term" value="F:DNA binding"/>
    <property type="evidence" value="ECO:0007669"/>
    <property type="project" value="UniProtKB-KW"/>
</dbReference>
<evidence type="ECO:0000256" key="5">
    <source>
        <dbReference type="ARBA" id="ARBA00023125"/>
    </source>
</evidence>
<dbReference type="InterPro" id="IPR047240">
    <property type="entry name" value="SANT_CDC5L_II"/>
</dbReference>
<dbReference type="EMBL" id="PNEN01000492">
    <property type="protein sequence ID" value="PPJ57519.1"/>
    <property type="molecule type" value="Genomic_DNA"/>
</dbReference>
<dbReference type="AlphaFoldDB" id="A0A2S6CCS6"/>
<dbReference type="CDD" id="cd11659">
    <property type="entry name" value="SANT_CDC5_II"/>
    <property type="match status" value="1"/>
</dbReference>
<feature type="compositionally biased region" description="Basic and acidic residues" evidence="9">
    <location>
        <begin position="129"/>
        <end position="152"/>
    </location>
</feature>
<comment type="similarity">
    <text evidence="1">Belongs to the CEF1 family.</text>
</comment>
<sequence length="768" mass="85794">MPVVKGGVWTNIEDEILKAAVSKYGLNQWARVSSLLARKTAKQCKARWTEWIDPGIRKIEWSREEDEKLLHLAKLMPTQWRTIAPIVGRTATQCLERYQKLLDEAEARENSEFGLAGPDGGETQAPSADDVRKLRPGELDPDPESKPARPDTIDLDEDEKEMLSEARARLANTQGKKAKRKARERQLEESRRLAVLQKRRELKNAGINVKVTTKKKGQMDYNADIPFEKAPAPGFYDTQDEMAQNEREREAFDPRKQQLANKRKGDGQDQNDQQSKRRKDDGGAGAHTAHLKAAQQQRLREAEQSSKRKGLILPAPQVSERELEDIVKMGMSSERAHQLAESSENDATRGLIGNYSNNMVGATPLRTPRAAPEEDRIQTELRNARLRTETQSALLGGENVDLAEGGTGLEGVAPSKQVLHTPNPMATPMRGQNSAVGATPMRTPRDNFHLNQEDGSIQLVSQTPRDIRLAQQASRNSLRGKLASLPKPQQSEFELEALPEERDEIAHAAQVAAEDAAVRDARNAELKRAQDLAEFKRQTKVVQKGLPRPKVVDVNALLKAAQAIEDPVERSIAEESAYLIANDAKKFGGAHVNGKPKSIQPFSEDLMQRAEIEIVLEMGQDADRSRFGQAFEQEWEKAHASTILPGLAGYAEDELDEEQLLTESFDHVQETVQKVSEKGSALEKKLAKHHGGYISRNKVLRTKIVQAAEALEKVKLQQTLSRDKSVAEEVAMVGRLEKLRDEVALVSRREREAQETFRSRREELEGLG</sequence>
<dbReference type="GO" id="GO:0005681">
    <property type="term" value="C:spliceosomal complex"/>
    <property type="evidence" value="ECO:0007669"/>
    <property type="project" value="UniProtKB-KW"/>
</dbReference>
<dbReference type="PANTHER" id="PTHR45885:SF1">
    <property type="entry name" value="CELL DIVISION CYCLE 5-LIKE PROTEIN"/>
    <property type="match status" value="1"/>
</dbReference>
<organism evidence="12 13">
    <name type="scientific">Cercospora berteroae</name>
    <dbReference type="NCBI Taxonomy" id="357750"/>
    <lineage>
        <taxon>Eukaryota</taxon>
        <taxon>Fungi</taxon>
        <taxon>Dikarya</taxon>
        <taxon>Ascomycota</taxon>
        <taxon>Pezizomycotina</taxon>
        <taxon>Dothideomycetes</taxon>
        <taxon>Dothideomycetidae</taxon>
        <taxon>Mycosphaerellales</taxon>
        <taxon>Mycosphaerellaceae</taxon>
        <taxon>Cercospora</taxon>
    </lineage>
</organism>
<name>A0A2S6CCS6_9PEZI</name>
<reference evidence="13" key="1">
    <citation type="journal article" date="2017" name="bioRxiv">
        <title>Conservation of a gene cluster reveals novel cercosporin biosynthetic mechanisms and extends production to the genus Colletotrichum.</title>
        <authorList>
            <person name="de Jonge R."/>
            <person name="Ebert M.K."/>
            <person name="Huitt-Roehl C.R."/>
            <person name="Pal P."/>
            <person name="Suttle J.C."/>
            <person name="Spanner R.E."/>
            <person name="Neubauer J.D."/>
            <person name="Jurick W.M.II."/>
            <person name="Stott K.A."/>
            <person name="Secor G.A."/>
            <person name="Thomma B.P.H.J."/>
            <person name="Van de Peer Y."/>
            <person name="Townsend C.A."/>
            <person name="Bolton M.D."/>
        </authorList>
    </citation>
    <scope>NUCLEOTIDE SEQUENCE [LARGE SCALE GENOMIC DNA]</scope>
    <source>
        <strain evidence="13">CBS538.71</strain>
    </source>
</reference>
<evidence type="ECO:0000256" key="8">
    <source>
        <dbReference type="ARBA" id="ARBA00055157"/>
    </source>
</evidence>
<comment type="caution">
    <text evidence="12">The sequence shown here is derived from an EMBL/GenBank/DDBJ whole genome shotgun (WGS) entry which is preliminary data.</text>
</comment>
<feature type="compositionally biased region" description="Basic and acidic residues" evidence="9">
    <location>
        <begin position="244"/>
        <end position="256"/>
    </location>
</feature>
<dbReference type="Pfam" id="PF13921">
    <property type="entry name" value="Myb_DNA-bind_6"/>
    <property type="match status" value="1"/>
</dbReference>
<feature type="region of interest" description="Disordered" evidence="9">
    <location>
        <begin position="112"/>
        <end position="191"/>
    </location>
</feature>
<protein>
    <recommendedName>
        <fullName evidence="14">Pre-mRNA-splicing factor cef1</fullName>
    </recommendedName>
</protein>
<dbReference type="GO" id="GO:0000974">
    <property type="term" value="C:Prp19 complex"/>
    <property type="evidence" value="ECO:0007669"/>
    <property type="project" value="InterPro"/>
</dbReference>
<evidence type="ECO:0000259" key="11">
    <source>
        <dbReference type="PROSITE" id="PS51294"/>
    </source>
</evidence>
<feature type="region of interest" description="Disordered" evidence="9">
    <location>
        <begin position="217"/>
        <end position="311"/>
    </location>
</feature>
<dbReference type="PROSITE" id="PS50090">
    <property type="entry name" value="MYB_LIKE"/>
    <property type="match status" value="2"/>
</dbReference>
<dbReference type="Pfam" id="PF11831">
    <property type="entry name" value="Myb_Cef"/>
    <property type="match status" value="1"/>
</dbReference>
<evidence type="ECO:0000256" key="1">
    <source>
        <dbReference type="ARBA" id="ARBA00010506"/>
    </source>
</evidence>
<comment type="function">
    <text evidence="8">Involved in pre-mRNA splicing and cell cycle control.</text>
</comment>
<dbReference type="PROSITE" id="PS51294">
    <property type="entry name" value="HTH_MYB"/>
    <property type="match status" value="2"/>
</dbReference>
<gene>
    <name evidence="12" type="ORF">CBER1_06247</name>
</gene>
<evidence type="ECO:0000256" key="6">
    <source>
        <dbReference type="ARBA" id="ARBA00023187"/>
    </source>
</evidence>
<evidence type="ECO:0008006" key="14">
    <source>
        <dbReference type="Google" id="ProtNLM"/>
    </source>
</evidence>
<dbReference type="Gene3D" id="1.10.10.60">
    <property type="entry name" value="Homeodomain-like"/>
    <property type="match status" value="2"/>
</dbReference>
<dbReference type="InterPro" id="IPR017930">
    <property type="entry name" value="Myb_dom"/>
</dbReference>
<feature type="domain" description="HTH myb-type" evidence="11">
    <location>
        <begin position="57"/>
        <end position="106"/>
    </location>
</feature>
<dbReference type="SMART" id="SM00717">
    <property type="entry name" value="SANT"/>
    <property type="match status" value="2"/>
</dbReference>
<feature type="domain" description="HTH myb-type" evidence="11">
    <location>
        <begin position="1"/>
        <end position="56"/>
    </location>
</feature>
<dbReference type="CDD" id="cd00167">
    <property type="entry name" value="SANT"/>
    <property type="match status" value="1"/>
</dbReference>
<dbReference type="InterPro" id="IPR021786">
    <property type="entry name" value="Cdc5p/Cef1_C"/>
</dbReference>
<evidence type="ECO:0000256" key="3">
    <source>
        <dbReference type="ARBA" id="ARBA00022728"/>
    </source>
</evidence>
<keyword evidence="7" id="KW-0539">Nucleus</keyword>
<dbReference type="Proteomes" id="UP000237631">
    <property type="component" value="Unassembled WGS sequence"/>
</dbReference>
<keyword evidence="3" id="KW-0747">Spliceosome</keyword>
<dbReference type="InterPro" id="IPR009057">
    <property type="entry name" value="Homeodomain-like_sf"/>
</dbReference>
<dbReference type="InterPro" id="IPR047242">
    <property type="entry name" value="CDC5L/Cef1"/>
</dbReference>
<keyword evidence="2" id="KW-0507">mRNA processing</keyword>
<dbReference type="InterPro" id="IPR001005">
    <property type="entry name" value="SANT/Myb"/>
</dbReference>
<evidence type="ECO:0000256" key="2">
    <source>
        <dbReference type="ARBA" id="ARBA00022664"/>
    </source>
</evidence>
<evidence type="ECO:0000256" key="4">
    <source>
        <dbReference type="ARBA" id="ARBA00022737"/>
    </source>
</evidence>
<feature type="domain" description="Myb-like" evidence="10">
    <location>
        <begin position="1"/>
        <end position="52"/>
    </location>
</feature>
<keyword evidence="5" id="KW-0238">DNA-binding</keyword>
<dbReference type="FunFam" id="1.10.10.60:FF:000021">
    <property type="entry name" value="CDC5 cell division cycle 5-like"/>
    <property type="match status" value="1"/>
</dbReference>
<keyword evidence="4" id="KW-0677">Repeat</keyword>